<protein>
    <recommendedName>
        <fullName evidence="2">Outer membrane protein beta-barrel domain-containing protein</fullName>
    </recommendedName>
</protein>
<organism evidence="3 4">
    <name type="scientific">Solitalea canadensis (strain ATCC 29591 / DSM 3403 / JCM 21819 / LMG 8368 / NBRC 15130 / NCIMB 12057 / USAM 9D)</name>
    <name type="common">Flexibacter canadensis</name>
    <dbReference type="NCBI Taxonomy" id="929556"/>
    <lineage>
        <taxon>Bacteria</taxon>
        <taxon>Pseudomonadati</taxon>
        <taxon>Bacteroidota</taxon>
        <taxon>Sphingobacteriia</taxon>
        <taxon>Sphingobacteriales</taxon>
        <taxon>Sphingobacteriaceae</taxon>
        <taxon>Solitalea</taxon>
    </lineage>
</organism>
<keyword evidence="4" id="KW-1185">Reference proteome</keyword>
<dbReference type="InterPro" id="IPR025665">
    <property type="entry name" value="Beta-barrel_OMP_2"/>
</dbReference>
<name>H8KNQ8_SOLCM</name>
<accession>H8KNQ8</accession>
<keyword evidence="1" id="KW-0812">Transmembrane</keyword>
<dbReference type="EMBL" id="CP003349">
    <property type="protein sequence ID" value="AFD08191.1"/>
    <property type="molecule type" value="Genomic_DNA"/>
</dbReference>
<gene>
    <name evidence="3" type="ordered locus">Solca_3178</name>
</gene>
<dbReference type="Proteomes" id="UP000007590">
    <property type="component" value="Chromosome"/>
</dbReference>
<dbReference type="HOGENOM" id="CLU_619439_0_0_10"/>
<evidence type="ECO:0000259" key="2">
    <source>
        <dbReference type="Pfam" id="PF13568"/>
    </source>
</evidence>
<dbReference type="OrthoDB" id="1419682at2"/>
<feature type="transmembrane region" description="Helical" evidence="1">
    <location>
        <begin position="48"/>
        <end position="67"/>
    </location>
</feature>
<dbReference type="Pfam" id="PF13568">
    <property type="entry name" value="OMP_b-brl_2"/>
    <property type="match status" value="1"/>
</dbReference>
<dbReference type="AlphaFoldDB" id="H8KNQ8"/>
<dbReference type="RefSeq" id="WP_014681416.1">
    <property type="nucleotide sequence ID" value="NC_017770.1"/>
</dbReference>
<sequence>MEERFDEKLSAHIREVFDNYEDCDAFEGWNKLLIKQAEPEKKRKIIPLWYWLGPAVAALFVFFAFNINILNVEKMNSGEHMVTKNEKSSTTTPVIKQPKANTGALVTIGKSFGEIAINEQVKTPNASDLKPKSVVNFAYAPSHVEEPVLKYDEELVALQKREGNFNGLSKGVLGQPALTLTTIKTNIPAPQKTLRNEDNVKEYIAGETRKKKKDNVDVGFLAGSFMSYSKGAENNTLGYKAGFDVEIPIASNVHINTGLNLGHQSLTFANDNQLPPRLSSKMSTVYSMGTLDDYKASMLAIDLPVNVKVVFPGEKHSWFVSGGLSSYSYIEDSYKASYTQMYQSPNVNGSAMAFSTTEFENEDNSGKLFSRIDWFRTFNMSFGIDYNLKNNKLTVEPYLKYPLGGLGAEQIKWTSAGLNLKFSFGK</sequence>
<evidence type="ECO:0000256" key="1">
    <source>
        <dbReference type="SAM" id="Phobius"/>
    </source>
</evidence>
<keyword evidence="1" id="KW-0472">Membrane</keyword>
<evidence type="ECO:0000313" key="3">
    <source>
        <dbReference type="EMBL" id="AFD08191.1"/>
    </source>
</evidence>
<evidence type="ECO:0000313" key="4">
    <source>
        <dbReference type="Proteomes" id="UP000007590"/>
    </source>
</evidence>
<dbReference type="STRING" id="929556.Solca_3178"/>
<keyword evidence="1" id="KW-1133">Transmembrane helix</keyword>
<feature type="domain" description="Outer membrane protein beta-barrel" evidence="2">
    <location>
        <begin position="216"/>
        <end position="404"/>
    </location>
</feature>
<proteinExistence type="predicted"/>
<dbReference type="KEGG" id="scn:Solca_3178"/>
<dbReference type="eggNOG" id="ENOG5032WWV">
    <property type="taxonomic scope" value="Bacteria"/>
</dbReference>
<reference evidence="3" key="1">
    <citation type="submission" date="2012-02" db="EMBL/GenBank/DDBJ databases">
        <title>The complete genome of Solitalea canadensis DSM 3403.</title>
        <authorList>
            <consortium name="US DOE Joint Genome Institute (JGI-PGF)"/>
            <person name="Lucas S."/>
            <person name="Copeland A."/>
            <person name="Lapidus A."/>
            <person name="Glavina del Rio T."/>
            <person name="Dalin E."/>
            <person name="Tice H."/>
            <person name="Bruce D."/>
            <person name="Goodwin L."/>
            <person name="Pitluck S."/>
            <person name="Peters L."/>
            <person name="Ovchinnikova G."/>
            <person name="Lu M."/>
            <person name="Kyrpides N."/>
            <person name="Mavromatis K."/>
            <person name="Ivanova N."/>
            <person name="Brettin T."/>
            <person name="Detter J.C."/>
            <person name="Han C."/>
            <person name="Larimer F."/>
            <person name="Land M."/>
            <person name="Hauser L."/>
            <person name="Markowitz V."/>
            <person name="Cheng J.-F."/>
            <person name="Hugenholtz P."/>
            <person name="Woyke T."/>
            <person name="Wu D."/>
            <person name="Spring S."/>
            <person name="Schroeder M."/>
            <person name="Kopitz M."/>
            <person name="Brambilla E."/>
            <person name="Klenk H.-P."/>
            <person name="Eisen J.A."/>
        </authorList>
    </citation>
    <scope>NUCLEOTIDE SEQUENCE</scope>
    <source>
        <strain evidence="3">DSM 3403</strain>
    </source>
</reference>